<keyword evidence="10" id="KW-1185">Reference proteome</keyword>
<comment type="similarity">
    <text evidence="6">Belongs to the exbB/tolQ family.</text>
</comment>
<dbReference type="OrthoDB" id="7334280at2"/>
<keyword evidence="6" id="KW-0813">Transport</keyword>
<reference evidence="9 10" key="1">
    <citation type="journal article" date="2015" name="Int. J. Syst. Evol. Microbiol.">
        <title>Youhaiella tibetensis gen. nov., sp. nov., isolated from subsurface sediment.</title>
        <authorList>
            <person name="Wang Y.X."/>
            <person name="Huang F.Q."/>
            <person name="Nogi Y."/>
            <person name="Pang S.J."/>
            <person name="Wang P.K."/>
            <person name="Lv J."/>
        </authorList>
    </citation>
    <scope>NUCLEOTIDE SEQUENCE [LARGE SCALE GENOMIC DNA]</scope>
    <source>
        <strain evidence="10">fig4</strain>
    </source>
</reference>
<comment type="subcellular location">
    <subcellularLocation>
        <location evidence="1">Cell membrane</location>
        <topology evidence="1">Multi-pass membrane protein</topology>
    </subcellularLocation>
    <subcellularLocation>
        <location evidence="6">Membrane</location>
        <topology evidence="6">Multi-pass membrane protein</topology>
    </subcellularLocation>
</comment>
<evidence type="ECO:0000256" key="6">
    <source>
        <dbReference type="RuleBase" id="RU004057"/>
    </source>
</evidence>
<evidence type="ECO:0000256" key="1">
    <source>
        <dbReference type="ARBA" id="ARBA00004651"/>
    </source>
</evidence>
<evidence type="ECO:0000256" key="7">
    <source>
        <dbReference type="SAM" id="Phobius"/>
    </source>
</evidence>
<organism evidence="9 10">
    <name type="scientific">Paradevosia tibetensis</name>
    <dbReference type="NCBI Taxonomy" id="1447062"/>
    <lineage>
        <taxon>Bacteria</taxon>
        <taxon>Pseudomonadati</taxon>
        <taxon>Pseudomonadota</taxon>
        <taxon>Alphaproteobacteria</taxon>
        <taxon>Hyphomicrobiales</taxon>
        <taxon>Devosiaceae</taxon>
        <taxon>Paradevosia</taxon>
    </lineage>
</organism>
<evidence type="ECO:0000256" key="3">
    <source>
        <dbReference type="ARBA" id="ARBA00022692"/>
    </source>
</evidence>
<dbReference type="EMBL" id="CP041690">
    <property type="protein sequence ID" value="QEE20485.1"/>
    <property type="molecule type" value="Genomic_DNA"/>
</dbReference>
<keyword evidence="6" id="KW-0653">Protein transport</keyword>
<evidence type="ECO:0000313" key="10">
    <source>
        <dbReference type="Proteomes" id="UP000321062"/>
    </source>
</evidence>
<evidence type="ECO:0000256" key="2">
    <source>
        <dbReference type="ARBA" id="ARBA00022475"/>
    </source>
</evidence>
<evidence type="ECO:0000256" key="4">
    <source>
        <dbReference type="ARBA" id="ARBA00022989"/>
    </source>
</evidence>
<feature type="transmembrane region" description="Helical" evidence="7">
    <location>
        <begin position="211"/>
        <end position="229"/>
    </location>
</feature>
<feature type="transmembrane region" description="Helical" evidence="7">
    <location>
        <begin position="30"/>
        <end position="49"/>
    </location>
</feature>
<protein>
    <submittedName>
        <fullName evidence="9">MotA/TolQ/ExbB proton channel family protein</fullName>
    </submittedName>
</protein>
<sequence>MEIWGTMADVRGAVLAPAAEARDFAPVLRWILLNALVAVAMLALWHFGLVQAMLATDHTRISLIILVIFAFTALACLYQTVITSQELVSARKARSIIAKARVSGFRVTEEGVTTGDGQLLPPGTLTTHIGNLVIKAEKQNGGRIDQTLLLRALADRLRSREKLGWFISEALLRLALLGTAIGFILMLIPIAQITSFDAETLRPALTGMTGGMAIALNVTVTGIATALILKLEYYFLDKAIAELFDLVTEITEIYVIPTLEQGSNGRQ</sequence>
<feature type="transmembrane region" description="Helical" evidence="7">
    <location>
        <begin position="170"/>
        <end position="191"/>
    </location>
</feature>
<evidence type="ECO:0000259" key="8">
    <source>
        <dbReference type="Pfam" id="PF01618"/>
    </source>
</evidence>
<keyword evidence="5 7" id="KW-0472">Membrane</keyword>
<evidence type="ECO:0000313" key="9">
    <source>
        <dbReference type="EMBL" id="QEE20485.1"/>
    </source>
</evidence>
<keyword evidence="2" id="KW-1003">Cell membrane</keyword>
<keyword evidence="4 7" id="KW-1133">Transmembrane helix</keyword>
<keyword evidence="3 7" id="KW-0812">Transmembrane</keyword>
<dbReference type="Pfam" id="PF01618">
    <property type="entry name" value="MotA_ExbB"/>
    <property type="match status" value="1"/>
</dbReference>
<gene>
    <name evidence="9" type="ORF">FNA67_10035</name>
</gene>
<dbReference type="InterPro" id="IPR002898">
    <property type="entry name" value="MotA_ExbB_proton_chnl"/>
</dbReference>
<name>A0A5B9DNJ6_9HYPH</name>
<feature type="transmembrane region" description="Helical" evidence="7">
    <location>
        <begin position="61"/>
        <end position="82"/>
    </location>
</feature>
<dbReference type="GO" id="GO:0015031">
    <property type="term" value="P:protein transport"/>
    <property type="evidence" value="ECO:0007669"/>
    <property type="project" value="UniProtKB-KW"/>
</dbReference>
<accession>A0A5B9DNJ6</accession>
<proteinExistence type="inferred from homology"/>
<evidence type="ECO:0000256" key="5">
    <source>
        <dbReference type="ARBA" id="ARBA00023136"/>
    </source>
</evidence>
<dbReference type="GO" id="GO:0005886">
    <property type="term" value="C:plasma membrane"/>
    <property type="evidence" value="ECO:0007669"/>
    <property type="project" value="UniProtKB-SubCell"/>
</dbReference>
<dbReference type="AlphaFoldDB" id="A0A5B9DNJ6"/>
<dbReference type="Proteomes" id="UP000321062">
    <property type="component" value="Chromosome"/>
</dbReference>
<dbReference type="KEGG" id="yti:FNA67_10035"/>
<feature type="domain" description="MotA/TolQ/ExbB proton channel" evidence="8">
    <location>
        <begin position="174"/>
        <end position="243"/>
    </location>
</feature>